<evidence type="ECO:0000313" key="1">
    <source>
        <dbReference type="EMBL" id="KIH55063.1"/>
    </source>
</evidence>
<dbReference type="EMBL" id="KN737964">
    <property type="protein sequence ID" value="KIH55063.1"/>
    <property type="molecule type" value="Genomic_DNA"/>
</dbReference>
<proteinExistence type="predicted"/>
<protein>
    <submittedName>
        <fullName evidence="1">Uncharacterized protein</fullName>
    </submittedName>
</protein>
<evidence type="ECO:0000313" key="2">
    <source>
        <dbReference type="Proteomes" id="UP000054047"/>
    </source>
</evidence>
<name>A0A0C2CFE7_9BILA</name>
<gene>
    <name evidence="1" type="ORF">ANCDUO_14788</name>
</gene>
<accession>A0A0C2CFE7</accession>
<reference evidence="1 2" key="1">
    <citation type="submission" date="2013-12" db="EMBL/GenBank/DDBJ databases">
        <title>Draft genome of the parsitic nematode Ancylostoma duodenale.</title>
        <authorList>
            <person name="Mitreva M."/>
        </authorList>
    </citation>
    <scope>NUCLEOTIDE SEQUENCE [LARGE SCALE GENOMIC DNA]</scope>
    <source>
        <strain evidence="1 2">Zhejiang</strain>
    </source>
</reference>
<keyword evidence="2" id="KW-1185">Reference proteome</keyword>
<organism evidence="1 2">
    <name type="scientific">Ancylostoma duodenale</name>
    <dbReference type="NCBI Taxonomy" id="51022"/>
    <lineage>
        <taxon>Eukaryota</taxon>
        <taxon>Metazoa</taxon>
        <taxon>Ecdysozoa</taxon>
        <taxon>Nematoda</taxon>
        <taxon>Chromadorea</taxon>
        <taxon>Rhabditida</taxon>
        <taxon>Rhabditina</taxon>
        <taxon>Rhabditomorpha</taxon>
        <taxon>Strongyloidea</taxon>
        <taxon>Ancylostomatidae</taxon>
        <taxon>Ancylostomatinae</taxon>
        <taxon>Ancylostoma</taxon>
    </lineage>
</organism>
<sequence>MKTALKKTLGRHIPTTREFETLVVECETMLKGKMRAITTSNIFPTYLPNIKRLNTWKNYETAPQNYGKSGMNSIYWN</sequence>
<dbReference type="AlphaFoldDB" id="A0A0C2CFE7"/>
<dbReference type="Proteomes" id="UP000054047">
    <property type="component" value="Unassembled WGS sequence"/>
</dbReference>